<evidence type="ECO:0000256" key="1">
    <source>
        <dbReference type="SAM" id="MobiDB-lite"/>
    </source>
</evidence>
<dbReference type="Proteomes" id="UP001310594">
    <property type="component" value="Unassembled WGS sequence"/>
</dbReference>
<feature type="region of interest" description="Disordered" evidence="1">
    <location>
        <begin position="174"/>
        <end position="198"/>
    </location>
</feature>
<accession>A0AAN7W5L3</accession>
<feature type="compositionally biased region" description="Polar residues" evidence="1">
    <location>
        <begin position="256"/>
        <end position="265"/>
    </location>
</feature>
<evidence type="ECO:0000313" key="2">
    <source>
        <dbReference type="EMBL" id="KAK5697918.1"/>
    </source>
</evidence>
<name>A0AAN7W5L3_9PEZI</name>
<dbReference type="EMBL" id="JAVRQU010000010">
    <property type="protein sequence ID" value="KAK5697918.1"/>
    <property type="molecule type" value="Genomic_DNA"/>
</dbReference>
<feature type="compositionally biased region" description="Polar residues" evidence="1">
    <location>
        <begin position="235"/>
        <end position="247"/>
    </location>
</feature>
<sequence>MSPNAYRNNIIPLENRLGFNFSRGLSRAKGRLNIPVIAELEKAYDDIIATHCKYSRLNVLPYAELEASADRTFELLGPRLWPEPEDAEAGYRFQWLADASENNLIDRYPKDLYFANEHDRQQRRILCASLLRQTFSEWVKAKCFCFERNHPEWTPRRVKTLEHEATAATAIPHTVLPDGQQDESVDPDYNPDYDPRDTTGRVERLERVVDLCGSTDDDDATDFLVEAGLAERQQAHNTSAPRSSGWTPITAIQPVGNATSQSSSEAMRIGDQSHQRA</sequence>
<gene>
    <name evidence="2" type="ORF">LTR97_006877</name>
</gene>
<feature type="region of interest" description="Disordered" evidence="1">
    <location>
        <begin position="233"/>
        <end position="277"/>
    </location>
</feature>
<proteinExistence type="predicted"/>
<protein>
    <submittedName>
        <fullName evidence="2">Uncharacterized protein</fullName>
    </submittedName>
</protein>
<reference evidence="2" key="1">
    <citation type="submission" date="2023-08" db="EMBL/GenBank/DDBJ databases">
        <title>Black Yeasts Isolated from many extreme environments.</title>
        <authorList>
            <person name="Coleine C."/>
            <person name="Stajich J.E."/>
            <person name="Selbmann L."/>
        </authorList>
    </citation>
    <scope>NUCLEOTIDE SEQUENCE</scope>
    <source>
        <strain evidence="2">CCFEE 5810</strain>
    </source>
</reference>
<evidence type="ECO:0000313" key="3">
    <source>
        <dbReference type="Proteomes" id="UP001310594"/>
    </source>
</evidence>
<feature type="compositionally biased region" description="Acidic residues" evidence="1">
    <location>
        <begin position="180"/>
        <end position="191"/>
    </location>
</feature>
<dbReference type="AlphaFoldDB" id="A0AAN7W5L3"/>
<comment type="caution">
    <text evidence="2">The sequence shown here is derived from an EMBL/GenBank/DDBJ whole genome shotgun (WGS) entry which is preliminary data.</text>
</comment>
<organism evidence="2 3">
    <name type="scientific">Elasticomyces elasticus</name>
    <dbReference type="NCBI Taxonomy" id="574655"/>
    <lineage>
        <taxon>Eukaryota</taxon>
        <taxon>Fungi</taxon>
        <taxon>Dikarya</taxon>
        <taxon>Ascomycota</taxon>
        <taxon>Pezizomycotina</taxon>
        <taxon>Dothideomycetes</taxon>
        <taxon>Dothideomycetidae</taxon>
        <taxon>Mycosphaerellales</taxon>
        <taxon>Teratosphaeriaceae</taxon>
        <taxon>Elasticomyces</taxon>
    </lineage>
</organism>